<accession>A0A7X0J778</accession>
<dbReference type="RefSeq" id="WP_184628622.1">
    <property type="nucleotide sequence ID" value="NZ_JACHCC010000013.1"/>
</dbReference>
<gene>
    <name evidence="1" type="ORF">HDF25_004550</name>
</gene>
<sequence length="303" mass="34137">MIKSILQHSVSIILTVIFMFTGVGESRAQIRPLGTQYYENQYISNPAFAGMDQGMNINMSYRNQWRAIPGSPVTMAVSGDYRVVDKVGVGFNVYNDKAGLIGRTRVMGTYAYHLPLNIDNRELHFGISLGVMKQRLDEQNIIANPDDVLPARFNQRKGYVDGDFGMAYTTERLTLQGALPNLKKFFNKDNQNTVDGSTYLLAMSYKIGTTLDVVSIEPKISFRGAKDIDNIWDIGTNLKMENNLISILGMYHSDKSSTFGVGLNYENFFIQGFYTSQLAGERQRTGGDFEINLKINLLKDQRR</sequence>
<dbReference type="InterPro" id="IPR019861">
    <property type="entry name" value="PorP/SprF_Bacteroidetes"/>
</dbReference>
<protein>
    <submittedName>
        <fullName evidence="1">Type IX secretion system PorP/SprF family membrane protein</fullName>
    </submittedName>
</protein>
<dbReference type="EMBL" id="JACHCC010000013">
    <property type="protein sequence ID" value="MBB6502371.1"/>
    <property type="molecule type" value="Genomic_DNA"/>
</dbReference>
<dbReference type="AlphaFoldDB" id="A0A7X0J778"/>
<dbReference type="Proteomes" id="UP000521017">
    <property type="component" value="Unassembled WGS sequence"/>
</dbReference>
<proteinExistence type="predicted"/>
<evidence type="ECO:0000313" key="1">
    <source>
        <dbReference type="EMBL" id="MBB6502371.1"/>
    </source>
</evidence>
<organism evidence="1 2">
    <name type="scientific">Pedobacter cryoconitis</name>
    <dbReference type="NCBI Taxonomy" id="188932"/>
    <lineage>
        <taxon>Bacteria</taxon>
        <taxon>Pseudomonadati</taxon>
        <taxon>Bacteroidota</taxon>
        <taxon>Sphingobacteriia</taxon>
        <taxon>Sphingobacteriales</taxon>
        <taxon>Sphingobacteriaceae</taxon>
        <taxon>Pedobacter</taxon>
    </lineage>
</organism>
<comment type="caution">
    <text evidence="1">The sequence shown here is derived from an EMBL/GenBank/DDBJ whole genome shotgun (WGS) entry which is preliminary data.</text>
</comment>
<dbReference type="Pfam" id="PF11751">
    <property type="entry name" value="PorP_SprF"/>
    <property type="match status" value="1"/>
</dbReference>
<reference evidence="1 2" key="1">
    <citation type="submission" date="2020-08" db="EMBL/GenBank/DDBJ databases">
        <title>Genomic Encyclopedia of Type Strains, Phase IV (KMG-V): Genome sequencing to study the core and pangenomes of soil and plant-associated prokaryotes.</title>
        <authorList>
            <person name="Whitman W."/>
        </authorList>
    </citation>
    <scope>NUCLEOTIDE SEQUENCE [LARGE SCALE GENOMIC DNA]</scope>
    <source>
        <strain evidence="1 2">M2T3</strain>
    </source>
</reference>
<dbReference type="NCBIfam" id="TIGR03519">
    <property type="entry name" value="T9SS_PorP_fam"/>
    <property type="match status" value="1"/>
</dbReference>
<evidence type="ECO:0000313" key="2">
    <source>
        <dbReference type="Proteomes" id="UP000521017"/>
    </source>
</evidence>
<name>A0A7X0J778_9SPHI</name>